<dbReference type="PROSITE" id="PS00107">
    <property type="entry name" value="PROTEIN_KINASE_ATP"/>
    <property type="match status" value="1"/>
</dbReference>
<dbReference type="InterPro" id="IPR017441">
    <property type="entry name" value="Protein_kinase_ATP_BS"/>
</dbReference>
<dbReference type="AlphaFoldDB" id="A0AAD9PVP6"/>
<dbReference type="SUPFAM" id="SSF56112">
    <property type="entry name" value="Protein kinase-like (PK-like)"/>
    <property type="match status" value="1"/>
</dbReference>
<feature type="binding site" evidence="6">
    <location>
        <position position="208"/>
    </location>
    <ligand>
        <name>ATP</name>
        <dbReference type="ChEBI" id="CHEBI:30616"/>
    </ligand>
</feature>
<feature type="compositionally biased region" description="Polar residues" evidence="8">
    <location>
        <begin position="21"/>
        <end position="39"/>
    </location>
</feature>
<comment type="similarity">
    <text evidence="7">Belongs to the protein kinase superfamily.</text>
</comment>
<dbReference type="PANTHER" id="PTHR43895:SF164">
    <property type="entry name" value="CALCIUM_CALMODULIN-DEPENDENT PROTEIN KINASE KINASE"/>
    <property type="match status" value="1"/>
</dbReference>
<keyword evidence="9" id="KW-0472">Membrane</keyword>
<evidence type="ECO:0000256" key="1">
    <source>
        <dbReference type="ARBA" id="ARBA00022527"/>
    </source>
</evidence>
<evidence type="ECO:0000256" key="8">
    <source>
        <dbReference type="SAM" id="MobiDB-lite"/>
    </source>
</evidence>
<dbReference type="InterPro" id="IPR000719">
    <property type="entry name" value="Prot_kinase_dom"/>
</dbReference>
<dbReference type="GO" id="GO:0007165">
    <property type="term" value="P:signal transduction"/>
    <property type="evidence" value="ECO:0007669"/>
    <property type="project" value="TreeGrafter"/>
</dbReference>
<proteinExistence type="inferred from homology"/>
<dbReference type="Gene3D" id="3.30.200.20">
    <property type="entry name" value="Phosphorylase Kinase, domain 1"/>
    <property type="match status" value="1"/>
</dbReference>
<feature type="compositionally biased region" description="Low complexity" evidence="8">
    <location>
        <begin position="137"/>
        <end position="152"/>
    </location>
</feature>
<evidence type="ECO:0000256" key="3">
    <source>
        <dbReference type="ARBA" id="ARBA00022741"/>
    </source>
</evidence>
<keyword evidence="9" id="KW-0812">Transmembrane</keyword>
<protein>
    <submittedName>
        <fullName evidence="11">Calcium/calmodulin-dependent protein kinase kinase 2</fullName>
    </submittedName>
</protein>
<name>A0AAD9PVP6_ACRCE</name>
<dbReference type="InterPro" id="IPR008271">
    <property type="entry name" value="Ser/Thr_kinase_AS"/>
</dbReference>
<keyword evidence="4 11" id="KW-0418">Kinase</keyword>
<feature type="domain" description="Protein kinase" evidence="10">
    <location>
        <begin position="179"/>
        <end position="471"/>
    </location>
</feature>
<keyword evidence="2" id="KW-0808">Transferase</keyword>
<keyword evidence="3 6" id="KW-0547">Nucleotide-binding</keyword>
<dbReference type="InterPro" id="IPR011009">
    <property type="entry name" value="Kinase-like_dom_sf"/>
</dbReference>
<dbReference type="Gene3D" id="1.10.510.10">
    <property type="entry name" value="Transferase(Phosphotransferase) domain 1"/>
    <property type="match status" value="1"/>
</dbReference>
<evidence type="ECO:0000256" key="7">
    <source>
        <dbReference type="RuleBase" id="RU000304"/>
    </source>
</evidence>
<evidence type="ECO:0000313" key="11">
    <source>
        <dbReference type="EMBL" id="KAK2549756.1"/>
    </source>
</evidence>
<evidence type="ECO:0000256" key="4">
    <source>
        <dbReference type="ARBA" id="ARBA00022777"/>
    </source>
</evidence>
<accession>A0AAD9PVP6</accession>
<feature type="region of interest" description="Disordered" evidence="8">
    <location>
        <begin position="135"/>
        <end position="167"/>
    </location>
</feature>
<dbReference type="PROSITE" id="PS00108">
    <property type="entry name" value="PROTEIN_KINASE_ST"/>
    <property type="match status" value="1"/>
</dbReference>
<dbReference type="FunFam" id="1.10.510.10:FF:000571">
    <property type="entry name" value="Maternal embryonic leucine zipper kinase"/>
    <property type="match status" value="1"/>
</dbReference>
<evidence type="ECO:0000313" key="12">
    <source>
        <dbReference type="Proteomes" id="UP001249851"/>
    </source>
</evidence>
<evidence type="ECO:0000256" key="9">
    <source>
        <dbReference type="SAM" id="Phobius"/>
    </source>
</evidence>
<dbReference type="PANTHER" id="PTHR43895">
    <property type="entry name" value="CALCIUM/CALMODULIN-DEPENDENT PROTEIN KINASE KINASE-RELATED"/>
    <property type="match status" value="1"/>
</dbReference>
<dbReference type="SMART" id="SM00220">
    <property type="entry name" value="S_TKc"/>
    <property type="match status" value="1"/>
</dbReference>
<evidence type="ECO:0000256" key="2">
    <source>
        <dbReference type="ARBA" id="ARBA00022679"/>
    </source>
</evidence>
<evidence type="ECO:0000259" key="10">
    <source>
        <dbReference type="PROSITE" id="PS50011"/>
    </source>
</evidence>
<reference evidence="11" key="2">
    <citation type="journal article" date="2023" name="Science">
        <title>Genomic signatures of disease resistance in endangered staghorn corals.</title>
        <authorList>
            <person name="Vollmer S.V."/>
            <person name="Selwyn J.D."/>
            <person name="Despard B.A."/>
            <person name="Roesel C.L."/>
        </authorList>
    </citation>
    <scope>NUCLEOTIDE SEQUENCE</scope>
    <source>
        <strain evidence="11">K2</strain>
    </source>
</reference>
<keyword evidence="1 7" id="KW-0723">Serine/threonine-protein kinase</keyword>
<gene>
    <name evidence="11" type="ORF">P5673_029729</name>
</gene>
<dbReference type="PROSITE" id="PS50011">
    <property type="entry name" value="PROTEIN_KINASE_DOM"/>
    <property type="match status" value="1"/>
</dbReference>
<keyword evidence="12" id="KW-1185">Reference proteome</keyword>
<comment type="caution">
    <text evidence="11">The sequence shown here is derived from an EMBL/GenBank/DDBJ whole genome shotgun (WGS) entry which is preliminary data.</text>
</comment>
<feature type="region of interest" description="Disordered" evidence="8">
    <location>
        <begin position="17"/>
        <end position="55"/>
    </location>
</feature>
<keyword evidence="5 6" id="KW-0067">ATP-binding</keyword>
<reference evidence="11" key="1">
    <citation type="journal article" date="2023" name="G3 (Bethesda)">
        <title>Whole genome assembly and annotation of the endangered Caribbean coral Acropora cervicornis.</title>
        <authorList>
            <person name="Selwyn J.D."/>
            <person name="Vollmer S.V."/>
        </authorList>
    </citation>
    <scope>NUCLEOTIDE SEQUENCE</scope>
    <source>
        <strain evidence="11">K2</strain>
    </source>
</reference>
<sequence>MGAECTRHSCKIVPTRPCKKSGTSCNGTVSQPGGSSSETSDTKKGETGSRFTKHNKVHVTTADSKEEIIVAKRNLGLQSQIPQTKVSSPGKGCSSQLKNSQSALECGLEESFASLRRNSATPDLQNSVFEANERVRSFSSKPSSAGSQASSSHLRRPPTKESRSVSISETDNFVQLNQYRLMDEIGKGSYGVVRLCYSDFDHTNYAMKIISKKRVMRKAGLNLFCCLLFDNFTITVMITSIIGRPGDNGKNSGLENLQREIAILKKVDHPYVVRLFEVLDDPSEDNLYLVFELVDRGEVMEVPGKPLSEQTARKYFTDVVLGLEYLHYQKIVHRDIKPSNLLLGDDGRIKIADFGVADVFEGDDALLNKTAGSPAFMAPESLQNSRDKYSGKGADIWALGITLYCFIFGKVPFDDMNRMGLYEKIRTEETALNPQLEDLLLRMLIKDPNERITIKGIKILVKSMLKYHTFGSQTKIERIRSHSQPSIAQDVKGRKPHGD</sequence>
<keyword evidence="9" id="KW-1133">Transmembrane helix</keyword>
<dbReference type="GO" id="GO:0004674">
    <property type="term" value="F:protein serine/threonine kinase activity"/>
    <property type="evidence" value="ECO:0007669"/>
    <property type="project" value="UniProtKB-KW"/>
</dbReference>
<organism evidence="11 12">
    <name type="scientific">Acropora cervicornis</name>
    <name type="common">Staghorn coral</name>
    <dbReference type="NCBI Taxonomy" id="6130"/>
    <lineage>
        <taxon>Eukaryota</taxon>
        <taxon>Metazoa</taxon>
        <taxon>Cnidaria</taxon>
        <taxon>Anthozoa</taxon>
        <taxon>Hexacorallia</taxon>
        <taxon>Scleractinia</taxon>
        <taxon>Astrocoeniina</taxon>
        <taxon>Acroporidae</taxon>
        <taxon>Acropora</taxon>
    </lineage>
</organism>
<dbReference type="Pfam" id="PF00069">
    <property type="entry name" value="Pkinase"/>
    <property type="match status" value="1"/>
</dbReference>
<dbReference type="Proteomes" id="UP001249851">
    <property type="component" value="Unassembled WGS sequence"/>
</dbReference>
<evidence type="ECO:0000256" key="5">
    <source>
        <dbReference type="ARBA" id="ARBA00022840"/>
    </source>
</evidence>
<dbReference type="GO" id="GO:0005524">
    <property type="term" value="F:ATP binding"/>
    <property type="evidence" value="ECO:0007669"/>
    <property type="project" value="UniProtKB-UniRule"/>
</dbReference>
<evidence type="ECO:0000256" key="6">
    <source>
        <dbReference type="PROSITE-ProRule" id="PRU10141"/>
    </source>
</evidence>
<dbReference type="EMBL" id="JARQWQ010000121">
    <property type="protein sequence ID" value="KAK2549756.1"/>
    <property type="molecule type" value="Genomic_DNA"/>
</dbReference>
<feature type="transmembrane region" description="Helical" evidence="9">
    <location>
        <begin position="221"/>
        <end position="242"/>
    </location>
</feature>